<dbReference type="PROSITE" id="PS51257">
    <property type="entry name" value="PROKAR_LIPOPROTEIN"/>
    <property type="match status" value="1"/>
</dbReference>
<comment type="caution">
    <text evidence="2">The sequence shown here is derived from an EMBL/GenBank/DDBJ whole genome shotgun (WGS) entry which is preliminary data.</text>
</comment>
<name>A0ABW1S4I9_9PROT</name>
<dbReference type="EMBL" id="JBHSSW010000001">
    <property type="protein sequence ID" value="MFC6196515.1"/>
    <property type="molecule type" value="Genomic_DNA"/>
</dbReference>
<evidence type="ECO:0000256" key="1">
    <source>
        <dbReference type="SAM" id="SignalP"/>
    </source>
</evidence>
<evidence type="ECO:0000313" key="2">
    <source>
        <dbReference type="EMBL" id="MFC6196515.1"/>
    </source>
</evidence>
<proteinExistence type="predicted"/>
<dbReference type="RefSeq" id="WP_377373998.1">
    <property type="nucleotide sequence ID" value="NZ_JBHSSW010000001.1"/>
</dbReference>
<accession>A0ABW1S4I9</accession>
<protein>
    <submittedName>
        <fullName evidence="2">Uncharacterized protein</fullName>
    </submittedName>
</protein>
<keyword evidence="1" id="KW-0732">Signal</keyword>
<evidence type="ECO:0000313" key="3">
    <source>
        <dbReference type="Proteomes" id="UP001596303"/>
    </source>
</evidence>
<gene>
    <name evidence="2" type="ORF">ACFQDM_00410</name>
</gene>
<feature type="chain" id="PRO_5045928618" evidence="1">
    <location>
        <begin position="18"/>
        <end position="270"/>
    </location>
</feature>
<feature type="signal peptide" evidence="1">
    <location>
        <begin position="1"/>
        <end position="17"/>
    </location>
</feature>
<organism evidence="2 3">
    <name type="scientific">Ponticaulis profundi</name>
    <dbReference type="NCBI Taxonomy" id="2665222"/>
    <lineage>
        <taxon>Bacteria</taxon>
        <taxon>Pseudomonadati</taxon>
        <taxon>Pseudomonadota</taxon>
        <taxon>Alphaproteobacteria</taxon>
        <taxon>Hyphomonadales</taxon>
        <taxon>Hyphomonadaceae</taxon>
        <taxon>Ponticaulis</taxon>
    </lineage>
</organism>
<sequence length="270" mass="30132">MRHILLLVTFLSVAACASVPPEDQSRPLIFGYSLTPETTEPQEMSVEQGEIFFTWNAQVLATHVTVNDVKLAVVETGKGNLYCGVSQQAFYCYEDQDGDNRLERRWSTAREQRYFNILMAREPSSLVTPIPFSPYEGAPESVHERVLGLIYNGPLEGVLTDDFEFAFGLAELQLGWATSKDAPRTPDGENWQGLRTLRTINLGQMSAKVNVTPLNLTYEALKLYVEGKMDIAFQAASDGEFDLSKKFKLEVVQPPTADNDVEPLEDNEGV</sequence>
<dbReference type="Proteomes" id="UP001596303">
    <property type="component" value="Unassembled WGS sequence"/>
</dbReference>
<reference evidence="3" key="1">
    <citation type="journal article" date="2019" name="Int. J. Syst. Evol. Microbiol.">
        <title>The Global Catalogue of Microorganisms (GCM) 10K type strain sequencing project: providing services to taxonomists for standard genome sequencing and annotation.</title>
        <authorList>
            <consortium name="The Broad Institute Genomics Platform"/>
            <consortium name="The Broad Institute Genome Sequencing Center for Infectious Disease"/>
            <person name="Wu L."/>
            <person name="Ma J."/>
        </authorList>
    </citation>
    <scope>NUCLEOTIDE SEQUENCE [LARGE SCALE GENOMIC DNA]</scope>
    <source>
        <strain evidence="3">CGMCC-1.15741</strain>
    </source>
</reference>
<keyword evidence="3" id="KW-1185">Reference proteome</keyword>